<comment type="function">
    <text evidence="10">Radial spoke stalk protein that binds heme under oxidizing conditions. Required for the coordinated beating of multiple cilia maybe by functioning in a redox signaling pathway.</text>
</comment>
<keyword evidence="6" id="KW-0206">Cytoskeleton</keyword>
<keyword evidence="7" id="KW-0966">Cell projection</keyword>
<feature type="chain" id="PRO_5041898925" description="Cytochrome b5 domain-containing protein 1" evidence="11">
    <location>
        <begin position="20"/>
        <end position="245"/>
    </location>
</feature>
<dbReference type="Gene3D" id="3.10.120.10">
    <property type="entry name" value="Cytochrome b5-like heme/steroid binding domain"/>
    <property type="match status" value="1"/>
</dbReference>
<comment type="similarity">
    <text evidence="8">Belongs to the cytochrome b5 family.</text>
</comment>
<evidence type="ECO:0000256" key="4">
    <source>
        <dbReference type="ARBA" id="ARBA00022723"/>
    </source>
</evidence>
<dbReference type="Pfam" id="PF00173">
    <property type="entry name" value="Cyt-b5"/>
    <property type="match status" value="1"/>
</dbReference>
<dbReference type="SMR" id="A0AAD9KRG6"/>
<evidence type="ECO:0000256" key="10">
    <source>
        <dbReference type="ARBA" id="ARBA00046139"/>
    </source>
</evidence>
<dbReference type="SMART" id="SM01117">
    <property type="entry name" value="Cyt-b5"/>
    <property type="match status" value="1"/>
</dbReference>
<organism evidence="13 14">
    <name type="scientific">Ridgeia piscesae</name>
    <name type="common">Tubeworm</name>
    <dbReference type="NCBI Taxonomy" id="27915"/>
    <lineage>
        <taxon>Eukaryota</taxon>
        <taxon>Metazoa</taxon>
        <taxon>Spiralia</taxon>
        <taxon>Lophotrochozoa</taxon>
        <taxon>Annelida</taxon>
        <taxon>Polychaeta</taxon>
        <taxon>Sedentaria</taxon>
        <taxon>Canalipalpata</taxon>
        <taxon>Sabellida</taxon>
        <taxon>Siboglinidae</taxon>
        <taxon>Ridgeia</taxon>
    </lineage>
</organism>
<evidence type="ECO:0000256" key="7">
    <source>
        <dbReference type="ARBA" id="ARBA00023273"/>
    </source>
</evidence>
<dbReference type="GO" id="GO:0046872">
    <property type="term" value="F:metal ion binding"/>
    <property type="evidence" value="ECO:0007669"/>
    <property type="project" value="UniProtKB-KW"/>
</dbReference>
<evidence type="ECO:0000313" key="14">
    <source>
        <dbReference type="Proteomes" id="UP001209878"/>
    </source>
</evidence>
<dbReference type="PANTHER" id="PTHR21281:SF0">
    <property type="entry name" value="CYTOCHROME B5 DOMAIN-CONTAINING PROTEIN 1"/>
    <property type="match status" value="1"/>
</dbReference>
<dbReference type="EMBL" id="JAODUO010000677">
    <property type="protein sequence ID" value="KAK2176172.1"/>
    <property type="molecule type" value="Genomic_DNA"/>
</dbReference>
<dbReference type="PANTHER" id="PTHR21281">
    <property type="entry name" value="CYTOCHROME B5 DOMAIN-CONTAINING PROTEIN 1"/>
    <property type="match status" value="1"/>
</dbReference>
<evidence type="ECO:0000256" key="9">
    <source>
        <dbReference type="ARBA" id="ARBA00040649"/>
    </source>
</evidence>
<keyword evidence="3" id="KW-0349">Heme</keyword>
<dbReference type="SUPFAM" id="SSF55856">
    <property type="entry name" value="Cytochrome b5-like heme/steroid binding domain"/>
    <property type="match status" value="1"/>
</dbReference>
<evidence type="ECO:0000259" key="12">
    <source>
        <dbReference type="PROSITE" id="PS50255"/>
    </source>
</evidence>
<dbReference type="InterPro" id="IPR052320">
    <property type="entry name" value="Cytochrome_b5_domain"/>
</dbReference>
<evidence type="ECO:0000256" key="8">
    <source>
        <dbReference type="ARBA" id="ARBA00038168"/>
    </source>
</evidence>
<feature type="signal peptide" evidence="11">
    <location>
        <begin position="1"/>
        <end position="19"/>
    </location>
</feature>
<dbReference type="Proteomes" id="UP001209878">
    <property type="component" value="Unassembled WGS sequence"/>
</dbReference>
<sequence>MRSNINHVIYLVLATRVVATRQASNVCYSPSVRYQVAKMVRSKFYTPNEVSVHNTMEDLWVSFLGKVYDLTPLCQKFKGDILLKPILQAAGTDISHWFNQKTKDTGCTIAYTPHGRFIHIPPPCPSSDWSNDFGRAWWRDDCYCIGTLSKKTRFIRVINTLTSQEQVIEVCGEETMKEILDRYLMYNSHAGSYTWKYDGRNLDMGKTLEENSIPDEDEEFYRLGMSDDLYLQAIHLYFNDDLTEA</sequence>
<dbReference type="AlphaFoldDB" id="A0AAD9KRG6"/>
<keyword evidence="4" id="KW-0479">Metal-binding</keyword>
<comment type="caution">
    <text evidence="13">The sequence shown here is derived from an EMBL/GenBank/DDBJ whole genome shotgun (WGS) entry which is preliminary data.</text>
</comment>
<evidence type="ECO:0000256" key="1">
    <source>
        <dbReference type="ARBA" id="ARBA00004430"/>
    </source>
</evidence>
<keyword evidence="14" id="KW-1185">Reference proteome</keyword>
<evidence type="ECO:0000256" key="11">
    <source>
        <dbReference type="SAM" id="SignalP"/>
    </source>
</evidence>
<comment type="subcellular location">
    <subcellularLocation>
        <location evidence="1">Cytoplasm</location>
        <location evidence="1">Cytoskeleton</location>
        <location evidence="1">Cilium axoneme</location>
    </subcellularLocation>
</comment>
<dbReference type="GO" id="GO:0005930">
    <property type="term" value="C:axoneme"/>
    <property type="evidence" value="ECO:0007669"/>
    <property type="project" value="UniProtKB-SubCell"/>
</dbReference>
<dbReference type="InterPro" id="IPR036400">
    <property type="entry name" value="Cyt_B5-like_heme/steroid_sf"/>
</dbReference>
<dbReference type="PROSITE" id="PS50255">
    <property type="entry name" value="CYTOCHROME_B5_2"/>
    <property type="match status" value="1"/>
</dbReference>
<keyword evidence="11" id="KW-0732">Signal</keyword>
<evidence type="ECO:0000256" key="6">
    <source>
        <dbReference type="ARBA" id="ARBA00023212"/>
    </source>
</evidence>
<evidence type="ECO:0000256" key="5">
    <source>
        <dbReference type="ARBA" id="ARBA00023004"/>
    </source>
</evidence>
<evidence type="ECO:0000313" key="13">
    <source>
        <dbReference type="EMBL" id="KAK2176172.1"/>
    </source>
</evidence>
<reference evidence="13" key="1">
    <citation type="journal article" date="2023" name="Mol. Biol. Evol.">
        <title>Third-Generation Sequencing Reveals the Adaptive Role of the Epigenome in Three Deep-Sea Polychaetes.</title>
        <authorList>
            <person name="Perez M."/>
            <person name="Aroh O."/>
            <person name="Sun Y."/>
            <person name="Lan Y."/>
            <person name="Juniper S.K."/>
            <person name="Young C.R."/>
            <person name="Angers B."/>
            <person name="Qian P.Y."/>
        </authorList>
    </citation>
    <scope>NUCLEOTIDE SEQUENCE</scope>
    <source>
        <strain evidence="13">R07B-5</strain>
    </source>
</reference>
<evidence type="ECO:0000256" key="2">
    <source>
        <dbReference type="ARBA" id="ARBA00022490"/>
    </source>
</evidence>
<evidence type="ECO:0000256" key="3">
    <source>
        <dbReference type="ARBA" id="ARBA00022617"/>
    </source>
</evidence>
<protein>
    <recommendedName>
        <fullName evidence="9">Cytochrome b5 domain-containing protein 1</fullName>
    </recommendedName>
</protein>
<name>A0AAD9KRG6_RIDPI</name>
<keyword evidence="2" id="KW-0963">Cytoplasm</keyword>
<accession>A0AAD9KRG6</accession>
<feature type="domain" description="Cytochrome b5 heme-binding" evidence="12">
    <location>
        <begin position="42"/>
        <end position="114"/>
    </location>
</feature>
<dbReference type="InterPro" id="IPR001199">
    <property type="entry name" value="Cyt_B5-like_heme/steroid-bd"/>
</dbReference>
<keyword evidence="5" id="KW-0408">Iron</keyword>
<gene>
    <name evidence="13" type="ORF">NP493_677g00057</name>
</gene>
<proteinExistence type="inferred from homology"/>